<sequence>MSKTVAKALLKIFGTVFRSMATNLNGNPEFERIKFIFRMYTLSSIFLPVTTIAPITFRTLQNDHIWDELIDDDNISCLLLFGITGSIYLKSPPRTQSLPLKDASSAASLVAVMNSLSSHSSPDPLAITRLR</sequence>
<reference evidence="1 2" key="1">
    <citation type="submission" date="2019-01" db="EMBL/GenBank/DDBJ databases">
        <title>Sequencing of cultivated peanut Arachis hypogaea provides insights into genome evolution and oil improvement.</title>
        <authorList>
            <person name="Chen X."/>
        </authorList>
    </citation>
    <scope>NUCLEOTIDE SEQUENCE [LARGE SCALE GENOMIC DNA]</scope>
    <source>
        <strain evidence="2">cv. Fuhuasheng</strain>
        <tissue evidence="1">Leaves</tissue>
    </source>
</reference>
<comment type="caution">
    <text evidence="1">The sequence shown here is derived from an EMBL/GenBank/DDBJ whole genome shotgun (WGS) entry which is preliminary data.</text>
</comment>
<keyword evidence="2" id="KW-1185">Reference proteome</keyword>
<evidence type="ECO:0000313" key="1">
    <source>
        <dbReference type="EMBL" id="RYR63014.1"/>
    </source>
</evidence>
<gene>
    <name evidence="1" type="ORF">Ahy_A04g020784</name>
</gene>
<dbReference type="AlphaFoldDB" id="A0A445DIK6"/>
<protein>
    <submittedName>
        <fullName evidence="1">Uncharacterized protein</fullName>
    </submittedName>
</protein>
<dbReference type="EMBL" id="SDMP01000004">
    <property type="protein sequence ID" value="RYR63014.1"/>
    <property type="molecule type" value="Genomic_DNA"/>
</dbReference>
<name>A0A445DIK6_ARAHY</name>
<dbReference type="Proteomes" id="UP000289738">
    <property type="component" value="Chromosome A04"/>
</dbReference>
<proteinExistence type="predicted"/>
<evidence type="ECO:0000313" key="2">
    <source>
        <dbReference type="Proteomes" id="UP000289738"/>
    </source>
</evidence>
<organism evidence="1 2">
    <name type="scientific">Arachis hypogaea</name>
    <name type="common">Peanut</name>
    <dbReference type="NCBI Taxonomy" id="3818"/>
    <lineage>
        <taxon>Eukaryota</taxon>
        <taxon>Viridiplantae</taxon>
        <taxon>Streptophyta</taxon>
        <taxon>Embryophyta</taxon>
        <taxon>Tracheophyta</taxon>
        <taxon>Spermatophyta</taxon>
        <taxon>Magnoliopsida</taxon>
        <taxon>eudicotyledons</taxon>
        <taxon>Gunneridae</taxon>
        <taxon>Pentapetalae</taxon>
        <taxon>rosids</taxon>
        <taxon>fabids</taxon>
        <taxon>Fabales</taxon>
        <taxon>Fabaceae</taxon>
        <taxon>Papilionoideae</taxon>
        <taxon>50 kb inversion clade</taxon>
        <taxon>dalbergioids sensu lato</taxon>
        <taxon>Dalbergieae</taxon>
        <taxon>Pterocarpus clade</taxon>
        <taxon>Arachis</taxon>
    </lineage>
</organism>
<accession>A0A445DIK6</accession>